<protein>
    <submittedName>
        <fullName evidence="1">Protein ced-11</fullName>
    </submittedName>
</protein>
<reference evidence="1 2" key="1">
    <citation type="submission" date="2021-06" db="EMBL/GenBank/DDBJ databases">
        <title>Caerostris extrusa draft genome.</title>
        <authorList>
            <person name="Kono N."/>
            <person name="Arakawa K."/>
        </authorList>
    </citation>
    <scope>NUCLEOTIDE SEQUENCE [LARGE SCALE GENOMIC DNA]</scope>
</reference>
<gene>
    <name evidence="1" type="primary">ced-11_1</name>
    <name evidence="1" type="ORF">CEXT_251161</name>
</gene>
<dbReference type="Proteomes" id="UP001054945">
    <property type="component" value="Unassembled WGS sequence"/>
</dbReference>
<proteinExistence type="predicted"/>
<dbReference type="EMBL" id="BPLR01015261">
    <property type="protein sequence ID" value="GIY74798.1"/>
    <property type="molecule type" value="Genomic_DNA"/>
</dbReference>
<name>A0AAV4VXD1_CAEEX</name>
<comment type="caution">
    <text evidence="1">The sequence shown here is derived from an EMBL/GenBank/DDBJ whole genome shotgun (WGS) entry which is preliminary data.</text>
</comment>
<evidence type="ECO:0000313" key="1">
    <source>
        <dbReference type="EMBL" id="GIY74798.1"/>
    </source>
</evidence>
<organism evidence="1 2">
    <name type="scientific">Caerostris extrusa</name>
    <name type="common">Bark spider</name>
    <name type="synonym">Caerostris bankana</name>
    <dbReference type="NCBI Taxonomy" id="172846"/>
    <lineage>
        <taxon>Eukaryota</taxon>
        <taxon>Metazoa</taxon>
        <taxon>Ecdysozoa</taxon>
        <taxon>Arthropoda</taxon>
        <taxon>Chelicerata</taxon>
        <taxon>Arachnida</taxon>
        <taxon>Araneae</taxon>
        <taxon>Araneomorphae</taxon>
        <taxon>Entelegynae</taxon>
        <taxon>Araneoidea</taxon>
        <taxon>Araneidae</taxon>
        <taxon>Caerostris</taxon>
    </lineage>
</organism>
<accession>A0AAV4VXD1</accession>
<keyword evidence="2" id="KW-1185">Reference proteome</keyword>
<sequence>MNVEFGKCYFEKGSYKQYKYKEPIPDEELLSEVGTEDEVKFGRMYHGDHGWDIKHWPFILSSYTAPMNAVFSKIMLDWKLSIPRIVLFVIAGSTDSLSESIKKLEILLIKGLMAAKKDHRDVVVYRWLLSRIWKRFRPRFYKRSRANRVVY</sequence>
<evidence type="ECO:0000313" key="2">
    <source>
        <dbReference type="Proteomes" id="UP001054945"/>
    </source>
</evidence>
<dbReference type="AlphaFoldDB" id="A0AAV4VXD1"/>